<evidence type="ECO:0000256" key="2">
    <source>
        <dbReference type="ARBA" id="ARBA00023015"/>
    </source>
</evidence>
<keyword evidence="4" id="KW-0804">Transcription</keyword>
<evidence type="ECO:0000313" key="8">
    <source>
        <dbReference type="Proteomes" id="UP000483802"/>
    </source>
</evidence>
<feature type="region of interest" description="Disordered" evidence="5">
    <location>
        <begin position="296"/>
        <end position="315"/>
    </location>
</feature>
<dbReference type="Pfam" id="PF03466">
    <property type="entry name" value="LysR_substrate"/>
    <property type="match status" value="1"/>
</dbReference>
<protein>
    <submittedName>
        <fullName evidence="7">LysR family transcriptional regulator</fullName>
    </submittedName>
</protein>
<evidence type="ECO:0000259" key="6">
    <source>
        <dbReference type="PROSITE" id="PS50931"/>
    </source>
</evidence>
<evidence type="ECO:0000256" key="4">
    <source>
        <dbReference type="ARBA" id="ARBA00023163"/>
    </source>
</evidence>
<dbReference type="GO" id="GO:0003700">
    <property type="term" value="F:DNA-binding transcription factor activity"/>
    <property type="evidence" value="ECO:0007669"/>
    <property type="project" value="InterPro"/>
</dbReference>
<dbReference type="InterPro" id="IPR005119">
    <property type="entry name" value="LysR_subst-bd"/>
</dbReference>
<gene>
    <name evidence="7" type="ORF">GPA10_32930</name>
</gene>
<accession>A0A6L6X6K2</accession>
<reference evidence="7 8" key="1">
    <citation type="submission" date="2019-11" db="EMBL/GenBank/DDBJ databases">
        <title>Streptomyces typhae sp. nov., a novel endophytic actinomycete isolated from the root of cattail pollen (Typha angustifolia L.).</title>
        <authorList>
            <person name="Peng C."/>
        </authorList>
    </citation>
    <scope>NUCLEOTIDE SEQUENCE [LARGE SCALE GENOMIC DNA]</scope>
    <source>
        <strain evidence="8">p1417</strain>
    </source>
</reference>
<keyword evidence="3" id="KW-0238">DNA-binding</keyword>
<dbReference type="PANTHER" id="PTHR30118:SF15">
    <property type="entry name" value="TRANSCRIPTIONAL REGULATORY PROTEIN"/>
    <property type="match status" value="1"/>
</dbReference>
<dbReference type="SUPFAM" id="SSF53850">
    <property type="entry name" value="Periplasmic binding protein-like II"/>
    <property type="match status" value="1"/>
</dbReference>
<dbReference type="Gene3D" id="1.10.10.10">
    <property type="entry name" value="Winged helix-like DNA-binding domain superfamily/Winged helix DNA-binding domain"/>
    <property type="match status" value="1"/>
</dbReference>
<dbReference type="Pfam" id="PF00126">
    <property type="entry name" value="HTH_1"/>
    <property type="match status" value="1"/>
</dbReference>
<dbReference type="InterPro" id="IPR000847">
    <property type="entry name" value="LysR_HTH_N"/>
</dbReference>
<evidence type="ECO:0000256" key="5">
    <source>
        <dbReference type="SAM" id="MobiDB-lite"/>
    </source>
</evidence>
<dbReference type="EMBL" id="WPNZ01000024">
    <property type="protein sequence ID" value="MVO89428.1"/>
    <property type="molecule type" value="Genomic_DNA"/>
</dbReference>
<name>A0A6L6X6K2_9ACTN</name>
<feature type="domain" description="HTH lysR-type" evidence="6">
    <location>
        <begin position="3"/>
        <end position="60"/>
    </location>
</feature>
<evidence type="ECO:0000256" key="3">
    <source>
        <dbReference type="ARBA" id="ARBA00023125"/>
    </source>
</evidence>
<organism evidence="7 8">
    <name type="scientific">Streptomyces typhae</name>
    <dbReference type="NCBI Taxonomy" id="2681492"/>
    <lineage>
        <taxon>Bacteria</taxon>
        <taxon>Bacillati</taxon>
        <taxon>Actinomycetota</taxon>
        <taxon>Actinomycetes</taxon>
        <taxon>Kitasatosporales</taxon>
        <taxon>Streptomycetaceae</taxon>
        <taxon>Streptomyces</taxon>
    </lineage>
</organism>
<dbReference type="AlphaFoldDB" id="A0A6L6X6K2"/>
<dbReference type="PANTHER" id="PTHR30118">
    <property type="entry name" value="HTH-TYPE TRANSCRIPTIONAL REGULATOR LEUO-RELATED"/>
    <property type="match status" value="1"/>
</dbReference>
<keyword evidence="2" id="KW-0805">Transcription regulation</keyword>
<evidence type="ECO:0000313" key="7">
    <source>
        <dbReference type="EMBL" id="MVO89428.1"/>
    </source>
</evidence>
<dbReference type="InterPro" id="IPR036388">
    <property type="entry name" value="WH-like_DNA-bd_sf"/>
</dbReference>
<dbReference type="SUPFAM" id="SSF46785">
    <property type="entry name" value="Winged helix' DNA-binding domain"/>
    <property type="match status" value="1"/>
</dbReference>
<dbReference type="PROSITE" id="PS50931">
    <property type="entry name" value="HTH_LYSR"/>
    <property type="match status" value="1"/>
</dbReference>
<comment type="similarity">
    <text evidence="1">Belongs to the LysR transcriptional regulatory family.</text>
</comment>
<keyword evidence="8" id="KW-1185">Reference proteome</keyword>
<dbReference type="Gene3D" id="3.40.190.10">
    <property type="entry name" value="Periplasmic binding protein-like II"/>
    <property type="match status" value="2"/>
</dbReference>
<evidence type="ECO:0000256" key="1">
    <source>
        <dbReference type="ARBA" id="ARBA00009437"/>
    </source>
</evidence>
<dbReference type="GO" id="GO:0003677">
    <property type="term" value="F:DNA binding"/>
    <property type="evidence" value="ECO:0007669"/>
    <property type="project" value="UniProtKB-KW"/>
</dbReference>
<proteinExistence type="inferred from homology"/>
<dbReference type="RefSeq" id="WP_157168676.1">
    <property type="nucleotide sequence ID" value="NZ_WPNZ01000024.1"/>
</dbReference>
<sequence>MQLDLNLLTALDALLEEGSVAGAANRLHLTPPAMSRALGRIRRVTQDQILVRTGSTMTPTPRALAIRRQVHALVQEAHAVLAPEGRADLDTLERTFTLRLNDAVVHAIGPALLAAVRDRAPGVRLRLLAETDTDTQDLRHGRVDLEVSASVPAHADVHHETVAHDPLVVALRPAHPAADGPLTLAGYTAADHVTVSRRGRLRDPVDDLLRAQGLDRRVVATAPTAVAALRIALHSDVLVVVPDLTTRPVRAELGLRARPLPFPVPPAPLILSWHRRNADDHAHGWLRQQVRTAVRAVEDREGGEPHTPAGRPSAP</sequence>
<dbReference type="Proteomes" id="UP000483802">
    <property type="component" value="Unassembled WGS sequence"/>
</dbReference>
<comment type="caution">
    <text evidence="7">The sequence shown here is derived from an EMBL/GenBank/DDBJ whole genome shotgun (WGS) entry which is preliminary data.</text>
</comment>
<dbReference type="InterPro" id="IPR050389">
    <property type="entry name" value="LysR-type_TF"/>
</dbReference>
<dbReference type="InterPro" id="IPR036390">
    <property type="entry name" value="WH_DNA-bd_sf"/>
</dbReference>